<evidence type="ECO:0000313" key="3">
    <source>
        <dbReference type="Proteomes" id="UP000299102"/>
    </source>
</evidence>
<evidence type="ECO:0000256" key="1">
    <source>
        <dbReference type="SAM" id="MobiDB-lite"/>
    </source>
</evidence>
<organism evidence="2 3">
    <name type="scientific">Eumeta variegata</name>
    <name type="common">Bagworm moth</name>
    <name type="synonym">Eumeta japonica</name>
    <dbReference type="NCBI Taxonomy" id="151549"/>
    <lineage>
        <taxon>Eukaryota</taxon>
        <taxon>Metazoa</taxon>
        <taxon>Ecdysozoa</taxon>
        <taxon>Arthropoda</taxon>
        <taxon>Hexapoda</taxon>
        <taxon>Insecta</taxon>
        <taxon>Pterygota</taxon>
        <taxon>Neoptera</taxon>
        <taxon>Endopterygota</taxon>
        <taxon>Lepidoptera</taxon>
        <taxon>Glossata</taxon>
        <taxon>Ditrysia</taxon>
        <taxon>Tineoidea</taxon>
        <taxon>Psychidae</taxon>
        <taxon>Oiketicinae</taxon>
        <taxon>Eumeta</taxon>
    </lineage>
</organism>
<dbReference type="EMBL" id="BGZK01000852">
    <property type="protein sequence ID" value="GBP62881.1"/>
    <property type="molecule type" value="Genomic_DNA"/>
</dbReference>
<dbReference type="AlphaFoldDB" id="A0A4C1XG16"/>
<name>A0A4C1XG16_EUMVA</name>
<keyword evidence="3" id="KW-1185">Reference proteome</keyword>
<gene>
    <name evidence="2" type="ORF">EVAR_24986_1</name>
</gene>
<evidence type="ECO:0000313" key="2">
    <source>
        <dbReference type="EMBL" id="GBP62881.1"/>
    </source>
</evidence>
<proteinExistence type="predicted"/>
<protein>
    <submittedName>
        <fullName evidence="2">Uncharacterized protein</fullName>
    </submittedName>
</protein>
<sequence length="166" mass="17766">MAKDDCYNVGEWRRGSAGESERDIYGEWRGAAAATASAARIPAARKATARPRAPTAAAERALPPRRRSRIVPRARRSSTLITLFKLNDNRASRLDVAFDRRDVFQLSGAHVERRGDSLGGGGGRWGARDAVAGAAGARRVATAATASEQCRDGGRGVRSASLRRHA</sequence>
<reference evidence="2 3" key="1">
    <citation type="journal article" date="2019" name="Commun. Biol.">
        <title>The bagworm genome reveals a unique fibroin gene that provides high tensile strength.</title>
        <authorList>
            <person name="Kono N."/>
            <person name="Nakamura H."/>
            <person name="Ohtoshi R."/>
            <person name="Tomita M."/>
            <person name="Numata K."/>
            <person name="Arakawa K."/>
        </authorList>
    </citation>
    <scope>NUCLEOTIDE SEQUENCE [LARGE SCALE GENOMIC DNA]</scope>
</reference>
<feature type="region of interest" description="Disordered" evidence="1">
    <location>
        <begin position="42"/>
        <end position="73"/>
    </location>
</feature>
<dbReference type="Proteomes" id="UP000299102">
    <property type="component" value="Unassembled WGS sequence"/>
</dbReference>
<comment type="caution">
    <text evidence="2">The sequence shown here is derived from an EMBL/GenBank/DDBJ whole genome shotgun (WGS) entry which is preliminary data.</text>
</comment>
<accession>A0A4C1XG16</accession>
<feature type="region of interest" description="Disordered" evidence="1">
    <location>
        <begin position="142"/>
        <end position="166"/>
    </location>
</feature>
<feature type="compositionally biased region" description="Low complexity" evidence="1">
    <location>
        <begin position="42"/>
        <end position="61"/>
    </location>
</feature>
<feature type="compositionally biased region" description="Basic residues" evidence="1">
    <location>
        <begin position="63"/>
        <end position="73"/>
    </location>
</feature>